<dbReference type="GO" id="GO:0016757">
    <property type="term" value="F:glycosyltransferase activity"/>
    <property type="evidence" value="ECO:0007669"/>
    <property type="project" value="UniProtKB-KW"/>
</dbReference>
<accession>A0A1H2PRL8</accession>
<dbReference type="Pfam" id="PF02709">
    <property type="entry name" value="Glyco_transf_7C"/>
    <property type="match status" value="1"/>
</dbReference>
<evidence type="ECO:0000313" key="7">
    <source>
        <dbReference type="EMBL" id="SDV49118.1"/>
    </source>
</evidence>
<dbReference type="CDD" id="cd00761">
    <property type="entry name" value="Glyco_tranf_GTA_type"/>
    <property type="match status" value="1"/>
</dbReference>
<proteinExistence type="inferred from homology"/>
<name>A0A1H2PRL8_9BURK</name>
<dbReference type="InterPro" id="IPR027791">
    <property type="entry name" value="Galactosyl_T_C"/>
</dbReference>
<dbReference type="InterPro" id="IPR029044">
    <property type="entry name" value="Nucleotide-diphossugar_trans"/>
</dbReference>
<feature type="compositionally biased region" description="Basic and acidic residues" evidence="4">
    <location>
        <begin position="41"/>
        <end position="53"/>
    </location>
</feature>
<dbReference type="STRING" id="1770053.SAMN05216551_10782"/>
<protein>
    <submittedName>
        <fullName evidence="7">Glycosyltransferase, GT2 family</fullName>
    </submittedName>
</protein>
<evidence type="ECO:0000313" key="8">
    <source>
        <dbReference type="Proteomes" id="UP000243719"/>
    </source>
</evidence>
<comment type="similarity">
    <text evidence="1">Belongs to the glycosyltransferase 2 family.</text>
</comment>
<dbReference type="Proteomes" id="UP000243719">
    <property type="component" value="Unassembled WGS sequence"/>
</dbReference>
<dbReference type="PANTHER" id="PTHR43179:SF12">
    <property type="entry name" value="GALACTOFURANOSYLTRANSFERASE GLFT2"/>
    <property type="match status" value="1"/>
</dbReference>
<feature type="domain" description="Glycosyltransferase 2-like" evidence="5">
    <location>
        <begin position="98"/>
        <end position="220"/>
    </location>
</feature>
<feature type="region of interest" description="Disordered" evidence="4">
    <location>
        <begin position="36"/>
        <end position="65"/>
    </location>
</feature>
<evidence type="ECO:0000256" key="4">
    <source>
        <dbReference type="SAM" id="MobiDB-lite"/>
    </source>
</evidence>
<dbReference type="EMBL" id="FNLO01000007">
    <property type="protein sequence ID" value="SDV49118.1"/>
    <property type="molecule type" value="Genomic_DNA"/>
</dbReference>
<feature type="domain" description="Galactosyltransferase C-terminal" evidence="6">
    <location>
        <begin position="237"/>
        <end position="290"/>
    </location>
</feature>
<keyword evidence="3 7" id="KW-0808">Transferase</keyword>
<organism evidence="7 8">
    <name type="scientific">Chitinasiproducens palmae</name>
    <dbReference type="NCBI Taxonomy" id="1770053"/>
    <lineage>
        <taxon>Bacteria</taxon>
        <taxon>Pseudomonadati</taxon>
        <taxon>Pseudomonadota</taxon>
        <taxon>Betaproteobacteria</taxon>
        <taxon>Burkholderiales</taxon>
        <taxon>Burkholderiaceae</taxon>
        <taxon>Chitinasiproducens</taxon>
    </lineage>
</organism>
<dbReference type="SUPFAM" id="SSF53448">
    <property type="entry name" value="Nucleotide-diphospho-sugar transferases"/>
    <property type="match status" value="1"/>
</dbReference>
<evidence type="ECO:0000256" key="3">
    <source>
        <dbReference type="ARBA" id="ARBA00022679"/>
    </source>
</evidence>
<evidence type="ECO:0000259" key="5">
    <source>
        <dbReference type="Pfam" id="PF00535"/>
    </source>
</evidence>
<dbReference type="Gene3D" id="3.90.550.10">
    <property type="entry name" value="Spore Coat Polysaccharide Biosynthesis Protein SpsA, Chain A"/>
    <property type="match status" value="1"/>
</dbReference>
<dbReference type="PANTHER" id="PTHR43179">
    <property type="entry name" value="RHAMNOSYLTRANSFERASE WBBL"/>
    <property type="match status" value="1"/>
</dbReference>
<dbReference type="InterPro" id="IPR001173">
    <property type="entry name" value="Glyco_trans_2-like"/>
</dbReference>
<dbReference type="AlphaFoldDB" id="A0A1H2PRL8"/>
<keyword evidence="8" id="KW-1185">Reference proteome</keyword>
<evidence type="ECO:0000256" key="2">
    <source>
        <dbReference type="ARBA" id="ARBA00022676"/>
    </source>
</evidence>
<sequence length="419" mass="45370">MRFGHAMMPRVGLDAGLDAGFGAALDGVARLPAGRSADTPALRREDARREPALHPDPGAGALPVAPMQAPPAVTAALDATGGASVLAPPAAEQRTLITVVVPTYRRPLLLDRCLGALLDQDCDPDCYEIVVCDDGPDDATRATVEARAAERAHCGPRIRYVPVTATQGPAGGRNAGWRAGTGDIVAFTDDDTLPSRQWLTEGRRALARGAAAATGRVSVPLDDPSRPTDFERDTQGLESAEFVTANCFVTRQMLERLGGFDERFTSAWREDSDLQFRILEAGGEIVRAEHALVLHPVRPARWGVSISQQKKSQYDALLYKLHRGRFRESIRRHAPWDYYFIVACALVAAGAALLGELPVAAGAALIWLAMTARFTLRRLRGAALTPSHIAEMAWTSALIPPLSIYWRLVGAWRFKVLFL</sequence>
<reference evidence="8" key="1">
    <citation type="submission" date="2016-09" db="EMBL/GenBank/DDBJ databases">
        <authorList>
            <person name="Varghese N."/>
            <person name="Submissions S."/>
        </authorList>
    </citation>
    <scope>NUCLEOTIDE SEQUENCE [LARGE SCALE GENOMIC DNA]</scope>
    <source>
        <strain evidence="8">JS23</strain>
    </source>
</reference>
<evidence type="ECO:0000256" key="1">
    <source>
        <dbReference type="ARBA" id="ARBA00006739"/>
    </source>
</evidence>
<dbReference type="RefSeq" id="WP_235837943.1">
    <property type="nucleotide sequence ID" value="NZ_FNLO01000007.1"/>
</dbReference>
<dbReference type="Pfam" id="PF00535">
    <property type="entry name" value="Glycos_transf_2"/>
    <property type="match status" value="1"/>
</dbReference>
<gene>
    <name evidence="7" type="ORF">SAMN05216551_10782</name>
</gene>
<evidence type="ECO:0000259" key="6">
    <source>
        <dbReference type="Pfam" id="PF02709"/>
    </source>
</evidence>
<keyword evidence="2" id="KW-0328">Glycosyltransferase</keyword>